<protein>
    <submittedName>
        <fullName evidence="3">Peptidoglycan-binding domain 1 protein</fullName>
    </submittedName>
</protein>
<proteinExistence type="predicted"/>
<dbReference type="PATRIC" id="fig|1335048.3.peg.2821"/>
<dbReference type="Pfam" id="PF13365">
    <property type="entry name" value="Trypsin_2"/>
    <property type="match status" value="1"/>
</dbReference>
<dbReference type="InterPro" id="IPR036366">
    <property type="entry name" value="PGBDSf"/>
</dbReference>
<name>A0A159Z659_9RHOB</name>
<dbReference type="AlphaFoldDB" id="A0A159Z659"/>
<dbReference type="EMBL" id="CP012661">
    <property type="protein sequence ID" value="AMY69948.1"/>
    <property type="molecule type" value="Genomic_DNA"/>
</dbReference>
<dbReference type="InterPro" id="IPR036365">
    <property type="entry name" value="PGBD-like_sf"/>
</dbReference>
<accession>A0A159Z659</accession>
<gene>
    <name evidence="3" type="ORF">AKL17_2709</name>
</gene>
<evidence type="ECO:0000259" key="2">
    <source>
        <dbReference type="Pfam" id="PF01471"/>
    </source>
</evidence>
<keyword evidence="4" id="KW-1185">Reference proteome</keyword>
<organism evidence="3 4">
    <name type="scientific">Frigidibacter mobilis</name>
    <dbReference type="NCBI Taxonomy" id="1335048"/>
    <lineage>
        <taxon>Bacteria</taxon>
        <taxon>Pseudomonadati</taxon>
        <taxon>Pseudomonadota</taxon>
        <taxon>Alphaproteobacteria</taxon>
        <taxon>Rhodobacterales</taxon>
        <taxon>Paracoccaceae</taxon>
        <taxon>Frigidibacter</taxon>
    </lineage>
</organism>
<dbReference type="Proteomes" id="UP000076128">
    <property type="component" value="Chromosome"/>
</dbReference>
<keyword evidence="1" id="KW-0732">Signal</keyword>
<dbReference type="SUPFAM" id="SSF47090">
    <property type="entry name" value="PGBD-like"/>
    <property type="match status" value="1"/>
</dbReference>
<evidence type="ECO:0000313" key="3">
    <source>
        <dbReference type="EMBL" id="AMY69948.1"/>
    </source>
</evidence>
<sequence length="601" mass="61761">MWVCVAVAVMVGALVTVGGASAQQAWVQIEAQPSLRAAEERVRAYSDVFPDVAGFAMDTGWYAIALGPFTPAEAARQLQVLRGERMIPADSYLADTSRFRQQFWPVGAMAAPGTDIAPSALPEAIAPPVVLPDPVLPETTLPETSLPRVAEPVLPAPEPEESLQQARAGEAALTVAERQLLQTALQWQGFYSAAIDGAFGSGTRASMAAWQAAAGHEQTGVLTSRQRAELLEGYRADLAALGLEAITDTEAGIEVTMPTALVEFSRYEPPFVQYTEKAGSGVQVILISQQGDASTLAGLYDLLQTLEAIPLEGPRALSRGGFTIEATSAAGAAYAQAELRGGLIKGFVLTWTPQNAGRMPRVVEAMKTSFRGIGDRALDASLGVPSTESGAALMAGLELRRPLLARSGFYIDAAGTVVTTAEAVAGCSKITLDGGPEASVAFVDAGAGVAVLRPAQRLAPPAVAEFRSAPMRAGAEVAVAGFAYADVLQAPVMTFGTLAAAQGLNGEPDLARLALAALPGDAGGAVVDAGGAVAGMLLPRAQTDGRVLPADVSFALNGGALAALLAANGFSPAPSTGSGAMAAEDLTAHSLKMTVLVSCWE</sequence>
<dbReference type="SUPFAM" id="SSF50494">
    <property type="entry name" value="Trypsin-like serine proteases"/>
    <property type="match status" value="1"/>
</dbReference>
<dbReference type="InterPro" id="IPR002477">
    <property type="entry name" value="Peptidoglycan-bd-like"/>
</dbReference>
<dbReference type="KEGG" id="daa:AKL17_2709"/>
<dbReference type="Gene3D" id="1.10.101.10">
    <property type="entry name" value="PGBD-like superfamily/PGBD"/>
    <property type="match status" value="1"/>
</dbReference>
<dbReference type="Pfam" id="PF01471">
    <property type="entry name" value="PG_binding_1"/>
    <property type="match status" value="1"/>
</dbReference>
<feature type="chain" id="PRO_5007812160" evidence="1">
    <location>
        <begin position="23"/>
        <end position="601"/>
    </location>
</feature>
<dbReference type="InterPro" id="IPR009003">
    <property type="entry name" value="Peptidase_S1_PA"/>
</dbReference>
<feature type="signal peptide" evidence="1">
    <location>
        <begin position="1"/>
        <end position="22"/>
    </location>
</feature>
<evidence type="ECO:0000313" key="4">
    <source>
        <dbReference type="Proteomes" id="UP000076128"/>
    </source>
</evidence>
<evidence type="ECO:0000256" key="1">
    <source>
        <dbReference type="SAM" id="SignalP"/>
    </source>
</evidence>
<feature type="domain" description="Peptidoglycan binding-like" evidence="2">
    <location>
        <begin position="176"/>
        <end position="228"/>
    </location>
</feature>
<dbReference type="Gene3D" id="2.40.10.120">
    <property type="match status" value="1"/>
</dbReference>
<dbReference type="STRING" id="1335048.AKL17_2709"/>
<reference evidence="3 4" key="1">
    <citation type="submission" date="2015-09" db="EMBL/GenBank/DDBJ databases">
        <title>Complete genome sequence of Defluviimonas alba cai42t isolated from an oilfield in Xinjiang.</title>
        <authorList>
            <person name="Geng S."/>
            <person name="Pan X."/>
            <person name="Wu X."/>
        </authorList>
    </citation>
    <scope>NUCLEOTIDE SEQUENCE [LARGE SCALE GENOMIC DNA]</scope>
    <source>
        <strain evidence="4">cai42</strain>
    </source>
</reference>